<evidence type="ECO:0000313" key="2">
    <source>
        <dbReference type="EMBL" id="SES10004.1"/>
    </source>
</evidence>
<dbReference type="STRING" id="142588.SAMN04488559_1371"/>
<name>A0A1H9ULE8_9LACT</name>
<evidence type="ECO:0000313" key="3">
    <source>
        <dbReference type="Proteomes" id="UP000198948"/>
    </source>
</evidence>
<protein>
    <submittedName>
        <fullName evidence="2">Uncharacterized protein</fullName>
    </submittedName>
</protein>
<gene>
    <name evidence="2" type="ORF">SAMN04488559_1371</name>
</gene>
<organism evidence="2 3">
    <name type="scientific">Isobaculum melis</name>
    <dbReference type="NCBI Taxonomy" id="142588"/>
    <lineage>
        <taxon>Bacteria</taxon>
        <taxon>Bacillati</taxon>
        <taxon>Bacillota</taxon>
        <taxon>Bacilli</taxon>
        <taxon>Lactobacillales</taxon>
        <taxon>Carnobacteriaceae</taxon>
        <taxon>Isobaculum</taxon>
    </lineage>
</organism>
<accession>A0A1H9ULE8</accession>
<keyword evidence="3" id="KW-1185">Reference proteome</keyword>
<reference evidence="2 3" key="1">
    <citation type="submission" date="2016-10" db="EMBL/GenBank/DDBJ databases">
        <authorList>
            <person name="de Groot N.N."/>
        </authorList>
    </citation>
    <scope>NUCLEOTIDE SEQUENCE [LARGE SCALE GENOMIC DNA]</scope>
    <source>
        <strain evidence="2 3">DSM 13760</strain>
    </source>
</reference>
<keyword evidence="1" id="KW-0732">Signal</keyword>
<feature type="chain" id="PRO_5011732462" evidence="1">
    <location>
        <begin position="23"/>
        <end position="32"/>
    </location>
</feature>
<feature type="non-terminal residue" evidence="2">
    <location>
        <position position="32"/>
    </location>
</feature>
<sequence>MKKLAVLLGIFCLIQPITMASAAVNYQHDATT</sequence>
<dbReference type="Proteomes" id="UP000198948">
    <property type="component" value="Unassembled WGS sequence"/>
</dbReference>
<proteinExistence type="predicted"/>
<feature type="signal peptide" evidence="1">
    <location>
        <begin position="1"/>
        <end position="22"/>
    </location>
</feature>
<dbReference type="EMBL" id="FOHA01000037">
    <property type="protein sequence ID" value="SES10004.1"/>
    <property type="molecule type" value="Genomic_DNA"/>
</dbReference>
<evidence type="ECO:0000256" key="1">
    <source>
        <dbReference type="SAM" id="SignalP"/>
    </source>
</evidence>
<dbReference type="AlphaFoldDB" id="A0A1H9ULE8"/>